<dbReference type="PATRIC" id="fig|476652.3.peg.3615"/>
<dbReference type="AlphaFoldDB" id="A0A0J1FN62"/>
<evidence type="ECO:0000256" key="1">
    <source>
        <dbReference type="SAM" id="Phobius"/>
    </source>
</evidence>
<name>A0A0J1FN62_9FIRM</name>
<keyword evidence="3" id="KW-1185">Reference proteome</keyword>
<proteinExistence type="predicted"/>
<feature type="transmembrane region" description="Helical" evidence="1">
    <location>
        <begin position="78"/>
        <end position="97"/>
    </location>
</feature>
<evidence type="ECO:0000313" key="3">
    <source>
        <dbReference type="Proteomes" id="UP000036356"/>
    </source>
</evidence>
<reference evidence="2 3" key="1">
    <citation type="submission" date="2015-06" db="EMBL/GenBank/DDBJ databases">
        <title>Draft genome of the moderately acidophilic sulfate reducer Candidatus Desulfosporosinus acididurans strain M1.</title>
        <authorList>
            <person name="Poehlein A."/>
            <person name="Petzsch P."/>
            <person name="Johnson B.D."/>
            <person name="Schloemann M."/>
            <person name="Daniel R."/>
            <person name="Muehling M."/>
        </authorList>
    </citation>
    <scope>NUCLEOTIDE SEQUENCE [LARGE SCALE GENOMIC DNA]</scope>
    <source>
        <strain evidence="2 3">M1</strain>
    </source>
</reference>
<organism evidence="2 3">
    <name type="scientific">Desulfosporosinus acididurans</name>
    <dbReference type="NCBI Taxonomy" id="476652"/>
    <lineage>
        <taxon>Bacteria</taxon>
        <taxon>Bacillati</taxon>
        <taxon>Bacillota</taxon>
        <taxon>Clostridia</taxon>
        <taxon>Eubacteriales</taxon>
        <taxon>Desulfitobacteriaceae</taxon>
        <taxon>Desulfosporosinus</taxon>
    </lineage>
</organism>
<dbReference type="EMBL" id="LDZY01000012">
    <property type="protein sequence ID" value="KLU64782.1"/>
    <property type="molecule type" value="Genomic_DNA"/>
</dbReference>
<sequence length="104" mass="11765">MQALGVTLLIIGVIISVRERKFMIMWRSKPSSNNQLATALSQLVGTAGGIYLSLELLFSFLKIPEDWWNNSSFFVEPLAVFSLLLAILQPFGLKIWLRLKKIGR</sequence>
<keyword evidence="1" id="KW-1133">Transmembrane helix</keyword>
<evidence type="ECO:0000313" key="2">
    <source>
        <dbReference type="EMBL" id="KLU64782.1"/>
    </source>
</evidence>
<keyword evidence="1" id="KW-0812">Transmembrane</keyword>
<accession>A0A0J1FN62</accession>
<gene>
    <name evidence="2" type="ORF">DEAC_c34260</name>
</gene>
<keyword evidence="1" id="KW-0472">Membrane</keyword>
<dbReference type="RefSeq" id="WP_047811222.1">
    <property type="nucleotide sequence ID" value="NZ_LDZY01000012.1"/>
</dbReference>
<feature type="transmembrane region" description="Helical" evidence="1">
    <location>
        <begin position="36"/>
        <end position="58"/>
    </location>
</feature>
<feature type="transmembrane region" description="Helical" evidence="1">
    <location>
        <begin position="6"/>
        <end position="24"/>
    </location>
</feature>
<dbReference type="STRING" id="476652.DEAC_c34260"/>
<comment type="caution">
    <text evidence="2">The sequence shown here is derived from an EMBL/GenBank/DDBJ whole genome shotgun (WGS) entry which is preliminary data.</text>
</comment>
<protein>
    <submittedName>
        <fullName evidence="2">Uncharacterized protein</fullName>
    </submittedName>
</protein>
<dbReference type="Proteomes" id="UP000036356">
    <property type="component" value="Unassembled WGS sequence"/>
</dbReference>